<evidence type="ECO:0000256" key="7">
    <source>
        <dbReference type="ARBA" id="ARBA00023157"/>
    </source>
</evidence>
<keyword evidence="3" id="KW-0479">Metal-binding</keyword>
<dbReference type="PANTHER" id="PTHR24255">
    <property type="entry name" value="COMPLEMENT COMPONENT 1, S SUBCOMPONENT-RELATED"/>
    <property type="match status" value="1"/>
</dbReference>
<evidence type="ECO:0000259" key="13">
    <source>
        <dbReference type="PROSITE" id="PS51034"/>
    </source>
</evidence>
<protein>
    <submittedName>
        <fullName evidence="14">Oikosin 24h</fullName>
    </submittedName>
</protein>
<dbReference type="Pfam" id="PF00431">
    <property type="entry name" value="CUB"/>
    <property type="match status" value="4"/>
</dbReference>
<evidence type="ECO:0000256" key="5">
    <source>
        <dbReference type="ARBA" id="ARBA00022833"/>
    </source>
</evidence>
<dbReference type="InterPro" id="IPR001507">
    <property type="entry name" value="ZP_dom"/>
</dbReference>
<dbReference type="PROSITE" id="PS01180">
    <property type="entry name" value="CUB"/>
    <property type="match status" value="4"/>
</dbReference>
<dbReference type="PROSITE" id="PS50240">
    <property type="entry name" value="TRYPSIN_DOM"/>
    <property type="match status" value="1"/>
</dbReference>
<dbReference type="SMART" id="SM00241">
    <property type="entry name" value="ZP"/>
    <property type="match status" value="1"/>
</dbReference>
<dbReference type="SUPFAM" id="SSF55486">
    <property type="entry name" value="Metalloproteases ('zincins'), catalytic domain"/>
    <property type="match status" value="1"/>
</dbReference>
<evidence type="ECO:0000256" key="1">
    <source>
        <dbReference type="ARBA" id="ARBA00022659"/>
    </source>
</evidence>
<feature type="region of interest" description="Disordered" evidence="9">
    <location>
        <begin position="1188"/>
        <end position="1250"/>
    </location>
</feature>
<dbReference type="InterPro" id="IPR043504">
    <property type="entry name" value="Peptidase_S1_PA_chymotrypsin"/>
</dbReference>
<evidence type="ECO:0000259" key="12">
    <source>
        <dbReference type="PROSITE" id="PS50240"/>
    </source>
</evidence>
<dbReference type="InterPro" id="IPR024079">
    <property type="entry name" value="MetalloPept_cat_dom_sf"/>
</dbReference>
<gene>
    <name evidence="14" type="primary">oik24h</name>
</gene>
<organism evidence="14">
    <name type="scientific">Oikopleura dioica</name>
    <name type="common">Tunicate</name>
    <dbReference type="NCBI Taxonomy" id="34765"/>
    <lineage>
        <taxon>Eukaryota</taxon>
        <taxon>Metazoa</taxon>
        <taxon>Chordata</taxon>
        <taxon>Tunicata</taxon>
        <taxon>Appendicularia</taxon>
        <taxon>Copelata</taxon>
        <taxon>Oikopleuridae</taxon>
        <taxon>Oikopleura</taxon>
    </lineage>
</organism>
<evidence type="ECO:0000256" key="3">
    <source>
        <dbReference type="ARBA" id="ARBA00022723"/>
    </source>
</evidence>
<reference evidence="14" key="1">
    <citation type="submission" date="2012-03" db="EMBL/GenBank/DDBJ databases">
        <title>The evolving proteome of a complex extracellular matrix, the Oikopleura house.</title>
        <authorList>
            <person name="Hosp J."/>
            <person name="Sagane Y."/>
            <person name="Danks G."/>
            <person name="Thompson E.M."/>
        </authorList>
    </citation>
    <scope>NUCLEOTIDE SEQUENCE</scope>
</reference>
<evidence type="ECO:0000256" key="2">
    <source>
        <dbReference type="ARBA" id="ARBA00022670"/>
    </source>
</evidence>
<feature type="domain" description="CUB" evidence="11">
    <location>
        <begin position="543"/>
        <end position="653"/>
    </location>
</feature>
<dbReference type="GO" id="GO:0006508">
    <property type="term" value="P:proteolysis"/>
    <property type="evidence" value="ECO:0007669"/>
    <property type="project" value="UniProtKB-KW"/>
</dbReference>
<dbReference type="Gene3D" id="2.40.10.10">
    <property type="entry name" value="Trypsin-like serine proteases"/>
    <property type="match status" value="1"/>
</dbReference>
<evidence type="ECO:0000256" key="6">
    <source>
        <dbReference type="ARBA" id="ARBA00023049"/>
    </source>
</evidence>
<comment type="caution">
    <text evidence="8">Lacks conserved residue(s) required for the propagation of feature annotation.</text>
</comment>
<keyword evidence="10" id="KW-0732">Signal</keyword>
<keyword evidence="5" id="KW-0862">Zinc</keyword>
<dbReference type="Pfam" id="PF00100">
    <property type="entry name" value="Zona_pellucida"/>
    <property type="match status" value="1"/>
</dbReference>
<dbReference type="PROSITE" id="PS51034">
    <property type="entry name" value="ZP_2"/>
    <property type="match status" value="1"/>
</dbReference>
<feature type="domain" description="CUB" evidence="11">
    <location>
        <begin position="1077"/>
        <end position="1187"/>
    </location>
</feature>
<name>W8W0Z3_OIKDI</name>
<feature type="signal peptide" evidence="10">
    <location>
        <begin position="1"/>
        <end position="19"/>
    </location>
</feature>
<dbReference type="PANTHER" id="PTHR24255:SF31">
    <property type="entry name" value="CUBILIN-LIKE PROTEIN"/>
    <property type="match status" value="1"/>
</dbReference>
<keyword evidence="2" id="KW-0645">Protease</keyword>
<dbReference type="InterPro" id="IPR006026">
    <property type="entry name" value="Peptidase_Metallo"/>
</dbReference>
<feature type="domain" description="CUB" evidence="11">
    <location>
        <begin position="397"/>
        <end position="526"/>
    </location>
</feature>
<evidence type="ECO:0000256" key="9">
    <source>
        <dbReference type="SAM" id="MobiDB-lite"/>
    </source>
</evidence>
<feature type="chain" id="PRO_5004914676" evidence="10">
    <location>
        <begin position="20"/>
        <end position="1580"/>
    </location>
</feature>
<dbReference type="GO" id="GO:0004222">
    <property type="term" value="F:metalloendopeptidase activity"/>
    <property type="evidence" value="ECO:0007669"/>
    <property type="project" value="InterPro"/>
</dbReference>
<feature type="domain" description="ZP" evidence="13">
    <location>
        <begin position="1293"/>
        <end position="1554"/>
    </location>
</feature>
<dbReference type="Gene3D" id="3.40.390.10">
    <property type="entry name" value="Collagenase (Catalytic Domain)"/>
    <property type="match status" value="1"/>
</dbReference>
<dbReference type="InterPro" id="IPR055355">
    <property type="entry name" value="ZP-C"/>
</dbReference>
<feature type="compositionally biased region" description="Low complexity" evidence="9">
    <location>
        <begin position="1188"/>
        <end position="1249"/>
    </location>
</feature>
<dbReference type="Gene3D" id="2.60.120.290">
    <property type="entry name" value="Spermadhesin, CUB domain"/>
    <property type="match status" value="4"/>
</dbReference>
<dbReference type="SUPFAM" id="SSF49854">
    <property type="entry name" value="Spermadhesin, CUB domain"/>
    <property type="match status" value="4"/>
</dbReference>
<dbReference type="PRINTS" id="PR00722">
    <property type="entry name" value="CHYMOTRYPSIN"/>
</dbReference>
<dbReference type="GO" id="GO:0005615">
    <property type="term" value="C:extracellular space"/>
    <property type="evidence" value="ECO:0007669"/>
    <property type="project" value="TreeGrafter"/>
</dbReference>
<dbReference type="GO" id="GO:0004252">
    <property type="term" value="F:serine-type endopeptidase activity"/>
    <property type="evidence" value="ECO:0007669"/>
    <property type="project" value="InterPro"/>
</dbReference>
<dbReference type="InterPro" id="IPR035914">
    <property type="entry name" value="Sperma_CUB_dom_sf"/>
</dbReference>
<keyword evidence="1" id="KW-0768">Sushi</keyword>
<dbReference type="InterPro" id="IPR000859">
    <property type="entry name" value="CUB_dom"/>
</dbReference>
<evidence type="ECO:0000313" key="14">
    <source>
        <dbReference type="EMBL" id="CCG47864.1"/>
    </source>
</evidence>
<dbReference type="GO" id="GO:0008270">
    <property type="term" value="F:zinc ion binding"/>
    <property type="evidence" value="ECO:0007669"/>
    <property type="project" value="InterPro"/>
</dbReference>
<keyword evidence="6" id="KW-0482">Metalloprotease</keyword>
<accession>W8W0Z3</accession>
<feature type="domain" description="Peptidase S1" evidence="12">
    <location>
        <begin position="702"/>
        <end position="942"/>
    </location>
</feature>
<dbReference type="SMART" id="SM00020">
    <property type="entry name" value="Tryp_SPc"/>
    <property type="match status" value="1"/>
</dbReference>
<evidence type="ECO:0000256" key="8">
    <source>
        <dbReference type="PROSITE-ProRule" id="PRU00059"/>
    </source>
</evidence>
<keyword evidence="4" id="KW-0378">Hydrolase</keyword>
<feature type="domain" description="CUB" evidence="11">
    <location>
        <begin position="947"/>
        <end position="1060"/>
    </location>
</feature>
<dbReference type="SMART" id="SM00235">
    <property type="entry name" value="ZnMc"/>
    <property type="match status" value="1"/>
</dbReference>
<evidence type="ECO:0000256" key="4">
    <source>
        <dbReference type="ARBA" id="ARBA00022801"/>
    </source>
</evidence>
<dbReference type="SUPFAM" id="SSF50494">
    <property type="entry name" value="Trypsin-like serine proteases"/>
    <property type="match status" value="1"/>
</dbReference>
<dbReference type="InterPro" id="IPR001254">
    <property type="entry name" value="Trypsin_dom"/>
</dbReference>
<proteinExistence type="predicted"/>
<dbReference type="Pfam" id="PF01400">
    <property type="entry name" value="Astacin"/>
    <property type="match status" value="1"/>
</dbReference>
<sequence length="1580" mass="171891">MKILTLLLLTLIQLKLPVAQENPNADWHNGPHGDIILTEWQEQKLKGLGIDTSTYKVDHTIVHQKGLKAEGTFNKWDELNDDGKIIVPYFLDDTVTESLRQIIHDELADFSYSLGCIELFYDPGLSHDHGVYVFGETSSGNGCWSYVGECPNCGRSDYPEMKDGWQALRLPDWCIDGAGGVHHEFLHAMGLLHEQDRPDFDEHFEANSDGGSMTEEGWFNTGHVLEPSSNLMYSGFTLKNGLTYSSHDLLTTTDAIQVWKQYCEVNYSQFPLPAMATCPSPDVVDAIRPVFEHRFCDGFNNCLGGEDEGSEIVRCEADLTSDGCCASVRMSLFNHDCAENGIVNGKISYACENGHELRWEDAFGWFYANCNFEVANCVNNADESGFECECKDEFPNCNGVTTTTEAPTTTTEPSCDVIQEGSGTVTSPGFPNYYGDNENCTYTLNADAGKIIRITFYSFTVEYCDFCGCDALTILGNRYCGDNFGNGTSGGPPSRTIYIDQESAVLTFTTDYSVTRNGFNFTWESIDDITTTTDAPTTTEAPSCDMIQEGSGTMTSPGFPDVYRNSENCTYTLNADPGKIIRITFDNFTVESSGSCSYDSLTILGEKYCGDIDVSGSDAPPRTMELYFESLEIFWSTDYSVTLTGWSFNWESVDSPFDPRTSVITQGLQGCTRDQNYPAEITQTNKKKHATKKYDKEDPARIIGGVDAEANQWPWIARLRMMDSSGNAKRCGGTVIDNNWVLSTAHCCDGAQDVYATFSDLSSSNTNETNEYTIQANHYVVHPAYAGSGYDLCLINFTEDIIAADNDGDVEMACVSETLPDHGSACWIAGWGKNESGVLSDDLLQAGVNIMDQEYCIANSGYDSLEEDDICAGIPDFDGDGNTEGGVDFCQGDSGGPLICDFNGKATLVGALSRGYGCDNEGEPDLYSALSKSYDWIQETVKNSHSDGCDVIQEGSGTVTSPGFPNYYENNENCTYTLNADAGKIIRITFYSFTVEYCDFCGCDALTILENSYCGDNFGNGTSGGPPTRTILIEQESTVLTFTTDYSVTRNGFNFTWESIDDITTTTDAPTTTEAPSCDVIQEGSGTMTSPGFPNAYRNNDNCTYTLNADPGSIIRITFNNFTVESSSSCSFDSLTILGEKYCGDIDVSGSDAPPRTIEFYSESLEIFWATDYSVTLTGWSFNWESVSTTTDGPTTTSIATTTTEYTTTSDPSTSSTIATSTSTAEQTTSSATTSTSTVSTTTNEPATTDCNDGNNGGCSHFCNANECACPACWSMKTDGKTCLPQNDLTEITCSASGMRLELHQCVLPGVAEPTLLDSDCEADLVGDTFVFETTLDGCDTAFVVDDNVVTFSNYLLASGGVTGGIVTSKPVQLEWSCDFALNANVNLTTTNGGLFGDIDMASAPVEVSFGIDEDQPVYGAFRYTLAFYEDNSYTTTKNMDSNIVSVGDTIYAAVNVDIPVAGLEFTIEECVIEDPVAGMSLTMIDAQCGEAIIDTTINSYSDSEMITFSFMGFLFPSGSRNWSSNSQMQLSCSIYVCDDSDSDSICSVDPNCGGSSRKRRSAEINRSLATNSVNFSVYQ</sequence>
<dbReference type="EMBL" id="HE774621">
    <property type="protein sequence ID" value="CCG47864.1"/>
    <property type="molecule type" value="Genomic_DNA"/>
</dbReference>
<dbReference type="CDD" id="cd00190">
    <property type="entry name" value="Tryp_SPc"/>
    <property type="match status" value="1"/>
</dbReference>
<dbReference type="Gene3D" id="2.60.40.3210">
    <property type="entry name" value="Zona pellucida, ZP-N domain"/>
    <property type="match status" value="1"/>
</dbReference>
<keyword evidence="7" id="KW-1015">Disulfide bond</keyword>
<dbReference type="InterPro" id="IPR001506">
    <property type="entry name" value="Peptidase_M12A"/>
</dbReference>
<dbReference type="CDD" id="cd00041">
    <property type="entry name" value="CUB"/>
    <property type="match status" value="4"/>
</dbReference>
<dbReference type="SMART" id="SM00042">
    <property type="entry name" value="CUB"/>
    <property type="match status" value="4"/>
</dbReference>
<evidence type="ECO:0000259" key="11">
    <source>
        <dbReference type="PROSITE" id="PS01180"/>
    </source>
</evidence>
<evidence type="ECO:0000256" key="10">
    <source>
        <dbReference type="SAM" id="SignalP"/>
    </source>
</evidence>
<dbReference type="InterPro" id="IPR001314">
    <property type="entry name" value="Peptidase_S1A"/>
</dbReference>
<dbReference type="Pfam" id="PF00089">
    <property type="entry name" value="Trypsin"/>
    <property type="match status" value="1"/>
</dbReference>
<dbReference type="InterPro" id="IPR009003">
    <property type="entry name" value="Peptidase_S1_PA"/>
</dbReference>